<sequence length="197" mass="22912">MFLKLALENKLRLIYMIVSFLLIWISIINIDMIIRSNDNFILFSYYASIATIIALLITIMEIIHNINISKSIKEKSLFSLNKFKGSTGLSLSHECIFYYNQSLDNLSSKNYALLVTNFTIAFKLHLNIANNFMTLIDKKTFDNEIENLNELEKKINSTRNITSKSPLGNLQFQDILESLLYAKQLIESKYTYRKIEE</sequence>
<dbReference type="Proteomes" id="UP000255129">
    <property type="component" value="Unassembled WGS sequence"/>
</dbReference>
<feature type="transmembrane region" description="Helical" evidence="1">
    <location>
        <begin position="12"/>
        <end position="34"/>
    </location>
</feature>
<accession>A0A379G5X3</accession>
<name>A0A379G5X3_9GAMM</name>
<dbReference type="EMBL" id="UGUA01000002">
    <property type="protein sequence ID" value="SUC36454.1"/>
    <property type="molecule type" value="Genomic_DNA"/>
</dbReference>
<dbReference type="AlphaFoldDB" id="A0A379G5X3"/>
<evidence type="ECO:0000256" key="1">
    <source>
        <dbReference type="SAM" id="Phobius"/>
    </source>
</evidence>
<reference evidence="2 3" key="1">
    <citation type="submission" date="2018-06" db="EMBL/GenBank/DDBJ databases">
        <authorList>
            <consortium name="Pathogen Informatics"/>
            <person name="Doyle S."/>
        </authorList>
    </citation>
    <scope>NUCLEOTIDE SEQUENCE [LARGE SCALE GENOMIC DNA]</scope>
    <source>
        <strain evidence="2 3">NCTC12026</strain>
    </source>
</reference>
<evidence type="ECO:0000313" key="3">
    <source>
        <dbReference type="Proteomes" id="UP000255129"/>
    </source>
</evidence>
<keyword evidence="1" id="KW-0812">Transmembrane</keyword>
<proteinExistence type="predicted"/>
<organism evidence="2 3">
    <name type="scientific">Providencia rustigianii</name>
    <dbReference type="NCBI Taxonomy" id="158850"/>
    <lineage>
        <taxon>Bacteria</taxon>
        <taxon>Pseudomonadati</taxon>
        <taxon>Pseudomonadota</taxon>
        <taxon>Gammaproteobacteria</taxon>
        <taxon>Enterobacterales</taxon>
        <taxon>Morganellaceae</taxon>
        <taxon>Providencia</taxon>
    </lineage>
</organism>
<dbReference type="RefSeq" id="WP_115164619.1">
    <property type="nucleotide sequence ID" value="NZ_UGUA01000002.1"/>
</dbReference>
<dbReference type="OrthoDB" id="9995734at2"/>
<evidence type="ECO:0000313" key="2">
    <source>
        <dbReference type="EMBL" id="SUC36454.1"/>
    </source>
</evidence>
<protein>
    <submittedName>
        <fullName evidence="2">Uncharacterized protein</fullName>
    </submittedName>
</protein>
<keyword evidence="1" id="KW-0472">Membrane</keyword>
<keyword evidence="1" id="KW-1133">Transmembrane helix</keyword>
<feature type="transmembrane region" description="Helical" evidence="1">
    <location>
        <begin position="40"/>
        <end position="63"/>
    </location>
</feature>
<gene>
    <name evidence="2" type="ORF">NCTC12026_02880</name>
</gene>